<keyword evidence="3" id="KW-0732">Signal</keyword>
<evidence type="ECO:0000256" key="1">
    <source>
        <dbReference type="ARBA" id="ARBA00022801"/>
    </source>
</evidence>
<dbReference type="InterPro" id="IPR029052">
    <property type="entry name" value="Metallo-depent_PP-like"/>
</dbReference>
<sequence length="718" mass="78454">MSFVRVACICLALPAFVLGAAEITATAPAETLPPGLRGSPATFTPAPFFPSKPFKNFFPGFGPSQTVVQPQPVVTDPVNGQVFPLSLTDPETVPTVLDPVVFAPSILTHTPTGPIGALTNLSTPASRILAAQALAQIQAIILNGTGSTCDKCIAGLGVGKELALKAPWEAPTVMIALCNQFNFDSFGSCMDEFFQSSDGDVATQVLQFANVSGSDGQYICAKVINKSCPQPTAIKLDLTHYFSKPKPPNARAPPPSGRKSVRVLHLSDFHLDPRYDNGAEADCSQFLCCRDGSVKTSSPNKTVIPAPRWGAFFCDTPYDLAGSVMQAVPELAGLNGQFEWGIFTGDLISHDNDNALGRAYTEYEEVAVFSMIKQIIGSAPVYATLGNHDGWPQAFNTPINLGPSFVGGQFSWNYEHVSSLWEKFDWIDSASQNFAKVHYGAYSMVTKFGLKVISFNTDFWYNDNWFNFVDTENPDISGQFRFIADELQDAEDNHQRVWIIGHVPPGWDGFSALPNPSNLFFQIVTRYSPHVIAEIFFGHNHEDEFAIFYANNATNITVENALMTQWISPSITPLSNLNSGFRAYDVDPVTFNIIDAYTWFSNVTAFEAINNQTKGGAPFEFEYSAREAYGGGINWPTGAPLNATFWHHVTEQWEANPALVETFTAFQGKLSTQTRNCTSSACTTSKICYARSGSQPISALCPFGSEYVFYSFVCVHLV</sequence>
<keyword evidence="6" id="KW-1185">Reference proteome</keyword>
<evidence type="ECO:0000259" key="4">
    <source>
        <dbReference type="Pfam" id="PF00149"/>
    </source>
</evidence>
<dbReference type="AlphaFoldDB" id="A0A166AZ88"/>
<reference evidence="5 6" key="1">
    <citation type="journal article" date="2016" name="Mol. Biol. Evol.">
        <title>Comparative Genomics of Early-Diverging Mushroom-Forming Fungi Provides Insights into the Origins of Lignocellulose Decay Capabilities.</title>
        <authorList>
            <person name="Nagy L.G."/>
            <person name="Riley R."/>
            <person name="Tritt A."/>
            <person name="Adam C."/>
            <person name="Daum C."/>
            <person name="Floudas D."/>
            <person name="Sun H."/>
            <person name="Yadav J.S."/>
            <person name="Pangilinan J."/>
            <person name="Larsson K.H."/>
            <person name="Matsuura K."/>
            <person name="Barry K."/>
            <person name="Labutti K."/>
            <person name="Kuo R."/>
            <person name="Ohm R.A."/>
            <person name="Bhattacharya S.S."/>
            <person name="Shirouzu T."/>
            <person name="Yoshinaga Y."/>
            <person name="Martin F.M."/>
            <person name="Grigoriev I.V."/>
            <person name="Hibbett D.S."/>
        </authorList>
    </citation>
    <scope>NUCLEOTIDE SEQUENCE [LARGE SCALE GENOMIC DNA]</scope>
    <source>
        <strain evidence="5 6">HHB10207 ss-3</strain>
    </source>
</reference>
<keyword evidence="1" id="KW-0378">Hydrolase</keyword>
<dbReference type="Pfam" id="PF00149">
    <property type="entry name" value="Metallophos"/>
    <property type="match status" value="1"/>
</dbReference>
<dbReference type="SUPFAM" id="SSF56300">
    <property type="entry name" value="Metallo-dependent phosphatases"/>
    <property type="match status" value="1"/>
</dbReference>
<dbReference type="EMBL" id="KV428126">
    <property type="protein sequence ID" value="KZT35844.1"/>
    <property type="molecule type" value="Genomic_DNA"/>
</dbReference>
<feature type="chain" id="PRO_5007870948" evidence="3">
    <location>
        <begin position="20"/>
        <end position="718"/>
    </location>
</feature>
<accession>A0A166AZ88</accession>
<dbReference type="STRING" id="1314776.A0A166AZ88"/>
<evidence type="ECO:0000256" key="3">
    <source>
        <dbReference type="SAM" id="SignalP"/>
    </source>
</evidence>
<dbReference type="InterPro" id="IPR004843">
    <property type="entry name" value="Calcineurin-like_PHP"/>
</dbReference>
<evidence type="ECO:0000256" key="2">
    <source>
        <dbReference type="ARBA" id="ARBA00023180"/>
    </source>
</evidence>
<dbReference type="GO" id="GO:0008081">
    <property type="term" value="F:phosphoric diester hydrolase activity"/>
    <property type="evidence" value="ECO:0007669"/>
    <property type="project" value="TreeGrafter"/>
</dbReference>
<evidence type="ECO:0000313" key="5">
    <source>
        <dbReference type="EMBL" id="KZT35844.1"/>
    </source>
</evidence>
<dbReference type="Gene3D" id="3.60.21.10">
    <property type="match status" value="1"/>
</dbReference>
<dbReference type="PANTHER" id="PTHR10340">
    <property type="entry name" value="SPHINGOMYELIN PHOSPHODIESTERASE"/>
    <property type="match status" value="1"/>
</dbReference>
<feature type="domain" description="Calcineurin-like phosphoesterase" evidence="4">
    <location>
        <begin position="262"/>
        <end position="542"/>
    </location>
</feature>
<feature type="signal peptide" evidence="3">
    <location>
        <begin position="1"/>
        <end position="19"/>
    </location>
</feature>
<dbReference type="InterPro" id="IPR041805">
    <property type="entry name" value="ASMase/PPN1_MPP"/>
</dbReference>
<gene>
    <name evidence="5" type="ORF">SISSUDRAFT_989998</name>
</gene>
<dbReference type="OrthoDB" id="282973at2759"/>
<dbReference type="Proteomes" id="UP000076798">
    <property type="component" value="Unassembled WGS sequence"/>
</dbReference>
<name>A0A166AZ88_9AGAM</name>
<dbReference type="PANTHER" id="PTHR10340:SF27">
    <property type="entry name" value="ACL091CP"/>
    <property type="match status" value="1"/>
</dbReference>
<dbReference type="GO" id="GO:0005615">
    <property type="term" value="C:extracellular space"/>
    <property type="evidence" value="ECO:0007669"/>
    <property type="project" value="TreeGrafter"/>
</dbReference>
<keyword evidence="2" id="KW-0325">Glycoprotein</keyword>
<evidence type="ECO:0000313" key="6">
    <source>
        <dbReference type="Proteomes" id="UP000076798"/>
    </source>
</evidence>
<dbReference type="CDD" id="cd00842">
    <property type="entry name" value="MPP_ASMase"/>
    <property type="match status" value="1"/>
</dbReference>
<proteinExistence type="predicted"/>
<organism evidence="5 6">
    <name type="scientific">Sistotremastrum suecicum HHB10207 ss-3</name>
    <dbReference type="NCBI Taxonomy" id="1314776"/>
    <lineage>
        <taxon>Eukaryota</taxon>
        <taxon>Fungi</taxon>
        <taxon>Dikarya</taxon>
        <taxon>Basidiomycota</taxon>
        <taxon>Agaricomycotina</taxon>
        <taxon>Agaricomycetes</taxon>
        <taxon>Sistotremastrales</taxon>
        <taxon>Sistotremastraceae</taxon>
        <taxon>Sistotremastrum</taxon>
    </lineage>
</organism>
<protein>
    <submittedName>
        <fullName evidence="5">Metallo-dependent phosphatase</fullName>
    </submittedName>
</protein>